<dbReference type="PROSITE" id="PS50885">
    <property type="entry name" value="HAMP"/>
    <property type="match status" value="1"/>
</dbReference>
<dbReference type="InterPro" id="IPR003122">
    <property type="entry name" value="Tar_rcpt_lig-bd"/>
</dbReference>
<dbReference type="CDD" id="cd11386">
    <property type="entry name" value="MCP_signal"/>
    <property type="match status" value="1"/>
</dbReference>
<dbReference type="RefSeq" id="WP_193461455.1">
    <property type="nucleotide sequence ID" value="NZ_BMXO01000007.1"/>
</dbReference>
<feature type="transmembrane region" description="Helical" evidence="14">
    <location>
        <begin position="192"/>
        <end position="211"/>
    </location>
</feature>
<feature type="coiled-coil region" evidence="12">
    <location>
        <begin position="474"/>
        <end position="519"/>
    </location>
</feature>
<name>A0ABQ2WHU1_9GAMM</name>
<keyword evidence="3" id="KW-0488">Methylation</keyword>
<dbReference type="Pfam" id="PF02203">
    <property type="entry name" value="TarH"/>
    <property type="match status" value="1"/>
</dbReference>
<evidence type="ECO:0000256" key="6">
    <source>
        <dbReference type="ARBA" id="ARBA00022692"/>
    </source>
</evidence>
<evidence type="ECO:0000256" key="13">
    <source>
        <dbReference type="SAM" id="MobiDB-lite"/>
    </source>
</evidence>
<dbReference type="PRINTS" id="PR00260">
    <property type="entry name" value="CHEMTRNSDUCR"/>
</dbReference>
<dbReference type="InterPro" id="IPR003660">
    <property type="entry name" value="HAMP_dom"/>
</dbReference>
<keyword evidence="18" id="KW-1185">Reference proteome</keyword>
<dbReference type="PANTHER" id="PTHR43531:SF14">
    <property type="entry name" value="METHYL-ACCEPTING CHEMOTAXIS PROTEIN I-RELATED"/>
    <property type="match status" value="1"/>
</dbReference>
<dbReference type="Pfam" id="PF00672">
    <property type="entry name" value="HAMP"/>
    <property type="match status" value="1"/>
</dbReference>
<feature type="domain" description="Methyl-accepting transducer" evidence="15">
    <location>
        <begin position="274"/>
        <end position="503"/>
    </location>
</feature>
<feature type="transmembrane region" description="Helical" evidence="14">
    <location>
        <begin position="12"/>
        <end position="34"/>
    </location>
</feature>
<evidence type="ECO:0000256" key="7">
    <source>
        <dbReference type="ARBA" id="ARBA00022989"/>
    </source>
</evidence>
<dbReference type="EMBL" id="BMXO01000007">
    <property type="protein sequence ID" value="GGW57157.1"/>
    <property type="molecule type" value="Genomic_DNA"/>
</dbReference>
<keyword evidence="2" id="KW-1003">Cell membrane</keyword>
<evidence type="ECO:0000313" key="18">
    <source>
        <dbReference type="Proteomes" id="UP000647585"/>
    </source>
</evidence>
<dbReference type="InterPro" id="IPR004089">
    <property type="entry name" value="MCPsignal_dom"/>
</dbReference>
<dbReference type="PROSITE" id="PS50111">
    <property type="entry name" value="CHEMOTAXIS_TRANSDUC_2"/>
    <property type="match status" value="1"/>
</dbReference>
<evidence type="ECO:0000256" key="1">
    <source>
        <dbReference type="ARBA" id="ARBA00004429"/>
    </source>
</evidence>
<comment type="caution">
    <text evidence="17">The sequence shown here is derived from an EMBL/GenBank/DDBJ whole genome shotgun (WGS) entry which is preliminary data.</text>
</comment>
<dbReference type="InterPro" id="IPR035440">
    <property type="entry name" value="4HB_MCP_dom_sf"/>
</dbReference>
<accession>A0ABQ2WHU1</accession>
<evidence type="ECO:0000313" key="17">
    <source>
        <dbReference type="EMBL" id="GGW57157.1"/>
    </source>
</evidence>
<reference evidence="18" key="1">
    <citation type="journal article" date="2019" name="Int. J. Syst. Evol. Microbiol.">
        <title>The Global Catalogue of Microorganisms (GCM) 10K type strain sequencing project: providing services to taxonomists for standard genome sequencing and annotation.</title>
        <authorList>
            <consortium name="The Broad Institute Genomics Platform"/>
            <consortium name="The Broad Institute Genome Sequencing Center for Infectious Disease"/>
            <person name="Wu L."/>
            <person name="Ma J."/>
        </authorList>
    </citation>
    <scope>NUCLEOTIDE SEQUENCE [LARGE SCALE GENOMIC DNA]</scope>
    <source>
        <strain evidence="18">KCTC 22157</strain>
    </source>
</reference>
<dbReference type="Pfam" id="PF00015">
    <property type="entry name" value="MCPsignal"/>
    <property type="match status" value="1"/>
</dbReference>
<evidence type="ECO:0000256" key="8">
    <source>
        <dbReference type="ARBA" id="ARBA00023136"/>
    </source>
</evidence>
<evidence type="ECO:0000256" key="14">
    <source>
        <dbReference type="SAM" id="Phobius"/>
    </source>
</evidence>
<evidence type="ECO:0000256" key="12">
    <source>
        <dbReference type="SAM" id="Coils"/>
    </source>
</evidence>
<evidence type="ECO:0000256" key="2">
    <source>
        <dbReference type="ARBA" id="ARBA00022475"/>
    </source>
</evidence>
<keyword evidence="5" id="KW-0997">Cell inner membrane</keyword>
<dbReference type="Proteomes" id="UP000647585">
    <property type="component" value="Unassembled WGS sequence"/>
</dbReference>
<evidence type="ECO:0000256" key="3">
    <source>
        <dbReference type="ARBA" id="ARBA00022481"/>
    </source>
</evidence>
<dbReference type="Gene3D" id="1.10.287.950">
    <property type="entry name" value="Methyl-accepting chemotaxis protein"/>
    <property type="match status" value="1"/>
</dbReference>
<comment type="subcellular location">
    <subcellularLocation>
        <location evidence="1">Cell inner membrane</location>
        <topology evidence="1">Multi-pass membrane protein</topology>
    </subcellularLocation>
</comment>
<evidence type="ECO:0000256" key="5">
    <source>
        <dbReference type="ARBA" id="ARBA00022519"/>
    </source>
</evidence>
<sequence length="562" mass="60041">MNKLLANISVKTGLTVVLAIFGVLIMVVAFIAHLSGERGARSLVVLDTISMGQMLPLARVQRSVGFSQLAYMNAVAAAEDGQRQQAQSYLAEADGFLQSAQRYFAEFEASSPRDINGELADAVITDFHAVMQQGFVPLAAAVTSGNYVQLMSIRQTLSSLNQELISSSMAFNDFLEDYSDQLVANYERDVQMFGYIDIAVIIVALLTIVLVRMAMVRSIVKPLDEAVVHFERIAENDLSSRVDLRGSNEIGKLFSAMQRMQSGLAATVATVRDSSGSIYIGAREIAGGNADLSSRTEQQAASLQETAASMEQLTQTVKQNADNARQASTLANDASGKAVEGGDVVDQVISTMHGISSSSQQVADIINVIDSIAFQTNILALNASVEAARAGEQGRGFAVVASEVRNLASRSAEAAKEIKRLIDASTAQVNEGSQLVEKAGATMREVVGSVRRVTDIMDEISAASQEQSAGIEQVNQAIAQMDEVTQQNAALVQEASAAASSLEEQAERLEGVVAAFRLEQGSERRQPALATSQPRGELLRPQLTGKPKPNAAASAEQEWEAF</sequence>
<dbReference type="PANTHER" id="PTHR43531">
    <property type="entry name" value="PROTEIN ICFG"/>
    <property type="match status" value="1"/>
</dbReference>
<dbReference type="InterPro" id="IPR004090">
    <property type="entry name" value="Chemotax_Me-accpt_rcpt"/>
</dbReference>
<evidence type="ECO:0000256" key="10">
    <source>
        <dbReference type="ARBA" id="ARBA00029447"/>
    </source>
</evidence>
<dbReference type="SMART" id="SM00304">
    <property type="entry name" value="HAMP"/>
    <property type="match status" value="1"/>
</dbReference>
<organism evidence="17 18">
    <name type="scientific">Halomonas johnsoniae</name>
    <dbReference type="NCBI Taxonomy" id="502832"/>
    <lineage>
        <taxon>Bacteria</taxon>
        <taxon>Pseudomonadati</taxon>
        <taxon>Pseudomonadota</taxon>
        <taxon>Gammaproteobacteria</taxon>
        <taxon>Oceanospirillales</taxon>
        <taxon>Halomonadaceae</taxon>
        <taxon>Halomonas</taxon>
    </lineage>
</organism>
<feature type="domain" description="HAMP" evidence="16">
    <location>
        <begin position="217"/>
        <end position="269"/>
    </location>
</feature>
<evidence type="ECO:0000256" key="11">
    <source>
        <dbReference type="PROSITE-ProRule" id="PRU00284"/>
    </source>
</evidence>
<keyword evidence="4" id="KW-0145">Chemotaxis</keyword>
<evidence type="ECO:0000256" key="4">
    <source>
        <dbReference type="ARBA" id="ARBA00022500"/>
    </source>
</evidence>
<keyword evidence="8 14" id="KW-0472">Membrane</keyword>
<keyword evidence="12" id="KW-0175">Coiled coil</keyword>
<dbReference type="InterPro" id="IPR051310">
    <property type="entry name" value="MCP_chemotaxis"/>
</dbReference>
<keyword evidence="9 11" id="KW-0807">Transducer</keyword>
<proteinExistence type="inferred from homology"/>
<keyword evidence="6 14" id="KW-0812">Transmembrane</keyword>
<dbReference type="SUPFAM" id="SSF58104">
    <property type="entry name" value="Methyl-accepting chemotaxis protein (MCP) signaling domain"/>
    <property type="match status" value="1"/>
</dbReference>
<gene>
    <name evidence="17" type="primary">cheD</name>
    <name evidence="17" type="ORF">GCM10007158_17860</name>
</gene>
<dbReference type="CDD" id="cd06225">
    <property type="entry name" value="HAMP"/>
    <property type="match status" value="1"/>
</dbReference>
<feature type="region of interest" description="Disordered" evidence="13">
    <location>
        <begin position="523"/>
        <end position="562"/>
    </location>
</feature>
<protein>
    <submittedName>
        <fullName evidence="17">Methyl-accepting chemotaxis protein I</fullName>
    </submittedName>
</protein>
<comment type="similarity">
    <text evidence="10">Belongs to the methyl-accepting chemotaxis (MCP) protein family.</text>
</comment>
<evidence type="ECO:0000259" key="16">
    <source>
        <dbReference type="PROSITE" id="PS50885"/>
    </source>
</evidence>
<dbReference type="SUPFAM" id="SSF47170">
    <property type="entry name" value="Aspartate receptor, ligand-binding domain"/>
    <property type="match status" value="1"/>
</dbReference>
<evidence type="ECO:0000256" key="9">
    <source>
        <dbReference type="ARBA" id="ARBA00023224"/>
    </source>
</evidence>
<dbReference type="SMART" id="SM00283">
    <property type="entry name" value="MA"/>
    <property type="match status" value="1"/>
</dbReference>
<keyword evidence="7 14" id="KW-1133">Transmembrane helix</keyword>
<evidence type="ECO:0000259" key="15">
    <source>
        <dbReference type="PROSITE" id="PS50111"/>
    </source>
</evidence>